<feature type="transmembrane region" description="Helical" evidence="1">
    <location>
        <begin position="57"/>
        <end position="80"/>
    </location>
</feature>
<reference evidence="2" key="1">
    <citation type="submission" date="2021-04" db="EMBL/GenBank/DDBJ databases">
        <authorList>
            <person name="Rodrigo-Torres L."/>
            <person name="Arahal R. D."/>
            <person name="Lucena T."/>
        </authorList>
    </citation>
    <scope>NUCLEOTIDE SEQUENCE</scope>
    <source>
        <strain evidence="2">CECT 9275</strain>
    </source>
</reference>
<keyword evidence="1" id="KW-0472">Membrane</keyword>
<gene>
    <name evidence="2" type="ORF">DYBT9275_02594</name>
</gene>
<evidence type="ECO:0000313" key="3">
    <source>
        <dbReference type="Proteomes" id="UP000680038"/>
    </source>
</evidence>
<organism evidence="2 3">
    <name type="scientific">Dyadobacter helix</name>
    <dbReference type="NCBI Taxonomy" id="2822344"/>
    <lineage>
        <taxon>Bacteria</taxon>
        <taxon>Pseudomonadati</taxon>
        <taxon>Bacteroidota</taxon>
        <taxon>Cytophagia</taxon>
        <taxon>Cytophagales</taxon>
        <taxon>Spirosomataceae</taxon>
        <taxon>Dyadobacter</taxon>
    </lineage>
</organism>
<sequence length="156" mass="17541">MEGQIKHSTSPATLHILKFTGIFLLTGLLLSLLALGAEFSYGNGDGIWFDLDIRRTAFRYVTFSAVVAVTLMLLFSKVWYVRSVTFGLLGTFILLFGIEKLCQLIIFLRTPAPTTQIQPPFERTDWKNSAMMDDTLGVKAKPNWSFAWAPVYRGLV</sequence>
<protein>
    <submittedName>
        <fullName evidence="2">Uncharacterized protein</fullName>
    </submittedName>
</protein>
<keyword evidence="1" id="KW-0812">Transmembrane</keyword>
<evidence type="ECO:0000256" key="1">
    <source>
        <dbReference type="SAM" id="Phobius"/>
    </source>
</evidence>
<feature type="transmembrane region" description="Helical" evidence="1">
    <location>
        <begin position="86"/>
        <end position="108"/>
    </location>
</feature>
<accession>A0A916JFZ0</accession>
<name>A0A916JFZ0_9BACT</name>
<dbReference type="EMBL" id="CAJRAF010000002">
    <property type="protein sequence ID" value="CAG5001098.1"/>
    <property type="molecule type" value="Genomic_DNA"/>
</dbReference>
<dbReference type="RefSeq" id="WP_215239217.1">
    <property type="nucleotide sequence ID" value="NZ_CAJRAF010000002.1"/>
</dbReference>
<dbReference type="AlphaFoldDB" id="A0A916JFZ0"/>
<evidence type="ECO:0000313" key="2">
    <source>
        <dbReference type="EMBL" id="CAG5001098.1"/>
    </source>
</evidence>
<keyword evidence="3" id="KW-1185">Reference proteome</keyword>
<keyword evidence="1" id="KW-1133">Transmembrane helix</keyword>
<proteinExistence type="predicted"/>
<dbReference type="Proteomes" id="UP000680038">
    <property type="component" value="Unassembled WGS sequence"/>
</dbReference>
<comment type="caution">
    <text evidence="2">The sequence shown here is derived from an EMBL/GenBank/DDBJ whole genome shotgun (WGS) entry which is preliminary data.</text>
</comment>
<feature type="transmembrane region" description="Helical" evidence="1">
    <location>
        <begin position="16"/>
        <end position="36"/>
    </location>
</feature>